<evidence type="ECO:0000313" key="1">
    <source>
        <dbReference type="EMBL" id="ALL13181.1"/>
    </source>
</evidence>
<sequence length="144" mass="16475">MSELRRRGGGRTESGAFLLGRREGQRRFFRAAVFYDDLDPNAYSSGVCILYADAFERLWGFCRAHGLQVLADVHTHLGDSFQSEADRRNPMVARPGHLALIVERFASDPVWRHRTGVYRYEGSHTWTNLSGWRARRILNTGTFA</sequence>
<evidence type="ECO:0000313" key="2">
    <source>
        <dbReference type="Proteomes" id="UP000056905"/>
    </source>
</evidence>
<keyword evidence="2" id="KW-1185">Reference proteome</keyword>
<dbReference type="KEGG" id="chq:AQ619_07335"/>
<reference evidence="1 2" key="1">
    <citation type="submission" date="2015-10" db="EMBL/GenBank/DDBJ databases">
        <title>Conservation of the essential genome among Caulobacter and Brevundimonas species.</title>
        <authorList>
            <person name="Scott D."/>
            <person name="Ely B."/>
        </authorList>
    </citation>
    <scope>NUCLEOTIDE SEQUENCE [LARGE SCALE GENOMIC DNA]</scope>
    <source>
        <strain evidence="1 2">CB4</strain>
    </source>
</reference>
<evidence type="ECO:0008006" key="3">
    <source>
        <dbReference type="Google" id="ProtNLM"/>
    </source>
</evidence>
<name>A0A0P0NZ45_9CAUL</name>
<proteinExistence type="predicted"/>
<dbReference type="SUPFAM" id="SSF102712">
    <property type="entry name" value="JAB1/MPN domain"/>
    <property type="match status" value="1"/>
</dbReference>
<protein>
    <recommendedName>
        <fullName evidence="3">JAB domain-containing protein</fullName>
    </recommendedName>
</protein>
<dbReference type="EMBL" id="CP013002">
    <property type="protein sequence ID" value="ALL13181.1"/>
    <property type="molecule type" value="Genomic_DNA"/>
</dbReference>
<accession>A0A0P0NZ45</accession>
<dbReference type="STRING" id="69395.AQ619_07335"/>
<dbReference type="Proteomes" id="UP000056905">
    <property type="component" value="Chromosome"/>
</dbReference>
<organism evidence="1 2">
    <name type="scientific">Caulobacter henricii</name>
    <dbReference type="NCBI Taxonomy" id="69395"/>
    <lineage>
        <taxon>Bacteria</taxon>
        <taxon>Pseudomonadati</taxon>
        <taxon>Pseudomonadota</taxon>
        <taxon>Alphaproteobacteria</taxon>
        <taxon>Caulobacterales</taxon>
        <taxon>Caulobacteraceae</taxon>
        <taxon>Caulobacter</taxon>
    </lineage>
</organism>
<dbReference type="AlphaFoldDB" id="A0A0P0NZ45"/>
<gene>
    <name evidence="1" type="ORF">AQ619_07335</name>
</gene>